<gene>
    <name evidence="1" type="ORF">AWM79_20895</name>
</gene>
<organism evidence="1 2">
    <name type="scientific">Pseudomonas agarici</name>
    <dbReference type="NCBI Taxonomy" id="46677"/>
    <lineage>
        <taxon>Bacteria</taxon>
        <taxon>Pseudomonadati</taxon>
        <taxon>Pseudomonadota</taxon>
        <taxon>Gammaproteobacteria</taxon>
        <taxon>Pseudomonadales</taxon>
        <taxon>Pseudomonadaceae</taxon>
        <taxon>Pseudomonas</taxon>
    </lineage>
</organism>
<accession>A0A0X1T6C3</accession>
<dbReference type="KEGG" id="pagb:AWM79_20895"/>
<protein>
    <recommendedName>
        <fullName evidence="3">Thioredoxin-like fold domain-containing protein</fullName>
    </recommendedName>
</protein>
<dbReference type="EMBL" id="CP014135">
    <property type="protein sequence ID" value="AMB87615.1"/>
    <property type="molecule type" value="Genomic_DNA"/>
</dbReference>
<evidence type="ECO:0000313" key="2">
    <source>
        <dbReference type="Proteomes" id="UP000063229"/>
    </source>
</evidence>
<name>A0A0X1T6C3_PSEAA</name>
<dbReference type="Gene3D" id="3.40.30.10">
    <property type="entry name" value="Glutaredoxin"/>
    <property type="match status" value="1"/>
</dbReference>
<keyword evidence="2" id="KW-1185">Reference proteome</keyword>
<sequence>MLRAHCTEGRGLLVARVAEARIDPEEALDTGLFTAEVRARKQAWIKRGIRSAPTLVFKEHKTVMGDQLIDAFKTLIRKLVG</sequence>
<dbReference type="STRING" id="46677.AWM79_20895"/>
<evidence type="ECO:0008006" key="3">
    <source>
        <dbReference type="Google" id="ProtNLM"/>
    </source>
</evidence>
<dbReference type="SUPFAM" id="SSF52833">
    <property type="entry name" value="Thioredoxin-like"/>
    <property type="match status" value="1"/>
</dbReference>
<dbReference type="AlphaFoldDB" id="A0A0X1T6C3"/>
<dbReference type="InterPro" id="IPR036249">
    <property type="entry name" value="Thioredoxin-like_sf"/>
</dbReference>
<reference evidence="1 2" key="1">
    <citation type="submission" date="2016-01" db="EMBL/GenBank/DDBJ databases">
        <authorList>
            <person name="McClelland M."/>
            <person name="Jain A."/>
            <person name="Saraogi P."/>
            <person name="Mendelson R."/>
            <person name="Westerman R."/>
            <person name="SanMiguel P."/>
            <person name="Csonka L."/>
        </authorList>
    </citation>
    <scope>NUCLEOTIDE SEQUENCE [LARGE SCALE GENOMIC DNA]</scope>
    <source>
        <strain evidence="1 2">NCPPB 2472</strain>
    </source>
</reference>
<dbReference type="Proteomes" id="UP000063229">
    <property type="component" value="Chromosome"/>
</dbReference>
<proteinExistence type="predicted"/>
<evidence type="ECO:0000313" key="1">
    <source>
        <dbReference type="EMBL" id="AMB87615.1"/>
    </source>
</evidence>